<dbReference type="AlphaFoldDB" id="A0A3B0RRR7"/>
<evidence type="ECO:0000313" key="1">
    <source>
        <dbReference type="EMBL" id="VAV94232.1"/>
    </source>
</evidence>
<name>A0A3B0RRR7_9ZZZZ</name>
<proteinExistence type="predicted"/>
<accession>A0A3B0RRR7</accession>
<dbReference type="EMBL" id="UOEC01000116">
    <property type="protein sequence ID" value="VAV94232.1"/>
    <property type="molecule type" value="Genomic_DNA"/>
</dbReference>
<sequence length="363" mass="38031">MGVRFNIAGVFQWGLVAFLVTFVASCTGSVQPFSKGNAPTGKTPPAITVTQINGVPESKAKVLFDNLAASAGKRDIAVVRGAFSGGYYMIGEFEILPTGAGVEVTYRWAVYNAQKQVIHTIANQDTGRIGGADPWAGVDPDMLRRIADFTAESLATRLNGLGYATRLSGLIPPVPHDKAGPNAGDDIDYERVYGPGAVGPPVVASLSPQSQPIQVARQLPEKKRAAVKVAQKKSDALGAPVAGRKKVSSVAMTKVSGSPGTGNRDLLLAMRKVMKSAGWPVLTRSRADALTVTGRVRLDPPKGANQKVAVAWTVRTPDGKVLGTVNQANDVPAGSLNQGWGESATYVSEAAAEGIFKLVNSAR</sequence>
<gene>
    <name evidence="1" type="ORF">MNBD_ALPHA08-14</name>
</gene>
<protein>
    <recommendedName>
        <fullName evidence="2">Lipoprotein</fullName>
    </recommendedName>
</protein>
<organism evidence="1">
    <name type="scientific">hydrothermal vent metagenome</name>
    <dbReference type="NCBI Taxonomy" id="652676"/>
    <lineage>
        <taxon>unclassified sequences</taxon>
        <taxon>metagenomes</taxon>
        <taxon>ecological metagenomes</taxon>
    </lineage>
</organism>
<reference evidence="1" key="1">
    <citation type="submission" date="2018-06" db="EMBL/GenBank/DDBJ databases">
        <authorList>
            <person name="Zhirakovskaya E."/>
        </authorList>
    </citation>
    <scope>NUCLEOTIDE SEQUENCE</scope>
</reference>
<dbReference type="PROSITE" id="PS51257">
    <property type="entry name" value="PROKAR_LIPOPROTEIN"/>
    <property type="match status" value="1"/>
</dbReference>
<evidence type="ECO:0008006" key="2">
    <source>
        <dbReference type="Google" id="ProtNLM"/>
    </source>
</evidence>